<protein>
    <submittedName>
        <fullName evidence="4">GerMN domain-containing protein</fullName>
    </submittedName>
</protein>
<feature type="domain" description="GerMN" evidence="3">
    <location>
        <begin position="95"/>
        <end position="184"/>
    </location>
</feature>
<dbReference type="PROSITE" id="PS51257">
    <property type="entry name" value="PROKAR_LIPOPROTEIN"/>
    <property type="match status" value="1"/>
</dbReference>
<comment type="caution">
    <text evidence="4">The sequence shown here is derived from an EMBL/GenBank/DDBJ whole genome shotgun (WGS) entry which is preliminary data.</text>
</comment>
<evidence type="ECO:0000313" key="4">
    <source>
        <dbReference type="EMBL" id="MFC5466774.1"/>
    </source>
</evidence>
<proteinExistence type="predicted"/>
<dbReference type="EMBL" id="JBHSMC010000029">
    <property type="protein sequence ID" value="MFC5466774.1"/>
    <property type="molecule type" value="Genomic_DNA"/>
</dbReference>
<organism evidence="4 5">
    <name type="scientific">Lederbergia graminis</name>
    <dbReference type="NCBI Taxonomy" id="735518"/>
    <lineage>
        <taxon>Bacteria</taxon>
        <taxon>Bacillati</taxon>
        <taxon>Bacillota</taxon>
        <taxon>Bacilli</taxon>
        <taxon>Bacillales</taxon>
        <taxon>Bacillaceae</taxon>
        <taxon>Lederbergia</taxon>
    </lineage>
</organism>
<dbReference type="Pfam" id="PF10646">
    <property type="entry name" value="Germane"/>
    <property type="match status" value="2"/>
</dbReference>
<feature type="region of interest" description="Disordered" evidence="1">
    <location>
        <begin position="333"/>
        <end position="355"/>
    </location>
</feature>
<dbReference type="Proteomes" id="UP001596147">
    <property type="component" value="Unassembled WGS sequence"/>
</dbReference>
<feature type="region of interest" description="Disordered" evidence="1">
    <location>
        <begin position="32"/>
        <end position="60"/>
    </location>
</feature>
<dbReference type="SMART" id="SM00909">
    <property type="entry name" value="Germane"/>
    <property type="match status" value="2"/>
</dbReference>
<keyword evidence="2" id="KW-0732">Signal</keyword>
<keyword evidence="5" id="KW-1185">Reference proteome</keyword>
<gene>
    <name evidence="4" type="ORF">ACFPM4_18790</name>
</gene>
<accession>A0ABW0LM91</accession>
<sequence length="355" mass="38307">MSKYTRIAITTAAVLATSVFLSGCGLFGKDKEALDPPPKQNVSHLDENEDLDSLTDTETSGEEQVEAVMTDLYLIDKNGLVVGQSLPLPKTNSVAKQALEYLVADGKISDILPNGFRTVLPAGTNVDVDIQDGKAIVDFSEEFKNYQASDEQKILQAVTWTLTQFDTVDSVELRVNGYPLTEMPVGGTPISEDGLTRADGINTGFADVVDVTNTRPLTVYYLAQGLDNYYYVPVTTRVSNLEEDNIKAVIDQLVEGPTIEASLMTVLDGDALLLDDPTIKDGVVTLNFNEEILGNSETKEISTETLQSLVLSLTEQAGIESVAVMVNGDGGLVNEDGEELTEPVTRPEKVNTGSF</sequence>
<dbReference type="InterPro" id="IPR019606">
    <property type="entry name" value="GerMN"/>
</dbReference>
<reference evidence="5" key="1">
    <citation type="journal article" date="2019" name="Int. J. Syst. Evol. Microbiol.">
        <title>The Global Catalogue of Microorganisms (GCM) 10K type strain sequencing project: providing services to taxonomists for standard genome sequencing and annotation.</title>
        <authorList>
            <consortium name="The Broad Institute Genomics Platform"/>
            <consortium name="The Broad Institute Genome Sequencing Center for Infectious Disease"/>
            <person name="Wu L."/>
            <person name="Ma J."/>
        </authorList>
    </citation>
    <scope>NUCLEOTIDE SEQUENCE [LARGE SCALE GENOMIC DNA]</scope>
    <source>
        <strain evidence="5">CGMCC 1.12237</strain>
    </source>
</reference>
<name>A0ABW0LM91_9BACI</name>
<evidence type="ECO:0000313" key="5">
    <source>
        <dbReference type="Proteomes" id="UP001596147"/>
    </source>
</evidence>
<evidence type="ECO:0000256" key="1">
    <source>
        <dbReference type="SAM" id="MobiDB-lite"/>
    </source>
</evidence>
<evidence type="ECO:0000256" key="2">
    <source>
        <dbReference type="SAM" id="SignalP"/>
    </source>
</evidence>
<feature type="signal peptide" evidence="2">
    <location>
        <begin position="1"/>
        <end position="23"/>
    </location>
</feature>
<feature type="domain" description="GerMN" evidence="3">
    <location>
        <begin position="246"/>
        <end position="335"/>
    </location>
</feature>
<evidence type="ECO:0000259" key="3">
    <source>
        <dbReference type="SMART" id="SM00909"/>
    </source>
</evidence>
<feature type="chain" id="PRO_5046399602" evidence="2">
    <location>
        <begin position="24"/>
        <end position="355"/>
    </location>
</feature>
<dbReference type="RefSeq" id="WP_382355226.1">
    <property type="nucleotide sequence ID" value="NZ_JBHSMC010000029.1"/>
</dbReference>
<feature type="compositionally biased region" description="Acidic residues" evidence="1">
    <location>
        <begin position="47"/>
        <end position="60"/>
    </location>
</feature>